<keyword evidence="7" id="KW-0732">Signal</keyword>
<keyword evidence="10" id="KW-1185">Reference proteome</keyword>
<protein>
    <recommendedName>
        <fullName evidence="7">FXYD domain-containing ion transport regulator</fullName>
    </recommendedName>
</protein>
<feature type="compositionally biased region" description="Low complexity" evidence="8">
    <location>
        <begin position="22"/>
        <end position="37"/>
    </location>
</feature>
<feature type="signal peptide" evidence="7">
    <location>
        <begin position="1"/>
        <end position="19"/>
    </location>
</feature>
<proteinExistence type="inferred from homology"/>
<evidence type="ECO:0000256" key="2">
    <source>
        <dbReference type="ARBA" id="ARBA00005948"/>
    </source>
</evidence>
<evidence type="ECO:0000313" key="10">
    <source>
        <dbReference type="Proteomes" id="UP001369086"/>
    </source>
</evidence>
<evidence type="ECO:0000256" key="4">
    <source>
        <dbReference type="ARBA" id="ARBA00022692"/>
    </source>
</evidence>
<evidence type="ECO:0000256" key="8">
    <source>
        <dbReference type="SAM" id="MobiDB-lite"/>
    </source>
</evidence>
<dbReference type="Proteomes" id="UP001369086">
    <property type="component" value="Unassembled WGS sequence"/>
</dbReference>
<evidence type="ECO:0000256" key="7">
    <source>
        <dbReference type="RuleBase" id="RU364131"/>
    </source>
</evidence>
<feature type="non-terminal residue" evidence="9">
    <location>
        <position position="1"/>
    </location>
</feature>
<dbReference type="EMBL" id="JAHFZB010000037">
    <property type="protein sequence ID" value="KAK6469813.1"/>
    <property type="molecule type" value="Genomic_DNA"/>
</dbReference>
<dbReference type="PANTHER" id="PTHR14132">
    <property type="entry name" value="SODIUM/POTASSIUM-TRANSPORTING ATPASE SUBUNIT GAMMA"/>
    <property type="match status" value="1"/>
</dbReference>
<keyword evidence="7" id="KW-1133">Transmembrane helix</keyword>
<keyword evidence="6 7" id="KW-0472">Membrane</keyword>
<evidence type="ECO:0000256" key="5">
    <source>
        <dbReference type="ARBA" id="ARBA00023065"/>
    </source>
</evidence>
<dbReference type="InterPro" id="IPR000272">
    <property type="entry name" value="Ion-transport_regulator_FXYD"/>
</dbReference>
<evidence type="ECO:0000256" key="1">
    <source>
        <dbReference type="ARBA" id="ARBA00004167"/>
    </source>
</evidence>
<evidence type="ECO:0000256" key="3">
    <source>
        <dbReference type="ARBA" id="ARBA00022448"/>
    </source>
</evidence>
<feature type="compositionally biased region" description="Polar residues" evidence="8">
    <location>
        <begin position="43"/>
        <end position="58"/>
    </location>
</feature>
<dbReference type="Gene3D" id="1.20.5.780">
    <property type="entry name" value="Single helix bin"/>
    <property type="match status" value="1"/>
</dbReference>
<keyword evidence="5 7" id="KW-0406">Ion transport</keyword>
<keyword evidence="4 7" id="KW-0812">Transmembrane</keyword>
<feature type="chain" id="PRO_5044958132" description="FXYD domain-containing ion transport regulator" evidence="7">
    <location>
        <begin position="20"/>
        <end position="127"/>
    </location>
</feature>
<accession>A0ABR0YBM6</accession>
<feature type="region of interest" description="Disordered" evidence="8">
    <location>
        <begin position="22"/>
        <end position="58"/>
    </location>
</feature>
<evidence type="ECO:0000256" key="6">
    <source>
        <dbReference type="ARBA" id="ARBA00023136"/>
    </source>
</evidence>
<reference evidence="9 10" key="1">
    <citation type="submission" date="2021-05" db="EMBL/GenBank/DDBJ databases">
        <authorList>
            <person name="Zahm M."/>
            <person name="Klopp C."/>
            <person name="Cabau C."/>
            <person name="Kuhl H."/>
            <person name="Suciu R."/>
            <person name="Ciorpac M."/>
            <person name="Holostenco D."/>
            <person name="Gessner J."/>
            <person name="Wuertz S."/>
            <person name="Hohne C."/>
            <person name="Stock M."/>
            <person name="Gislard M."/>
            <person name="Lluch J."/>
            <person name="Milhes M."/>
            <person name="Lampietro C."/>
            <person name="Lopez Roques C."/>
            <person name="Donnadieu C."/>
            <person name="Du K."/>
            <person name="Schartl M."/>
            <person name="Guiguen Y."/>
        </authorList>
    </citation>
    <scope>NUCLEOTIDE SEQUENCE [LARGE SCALE GENOMIC DNA]</scope>
    <source>
        <strain evidence="9">Hh-F2</strain>
        <tissue evidence="9">Blood</tissue>
    </source>
</reference>
<sequence length="127" mass="14038">SNILSLSLVITIMLQTSSCNFTSSNTQSTPTLLSTTPGRGDSAPNSTQMSNATRGRQSEQNTAFEYDYVTLRLWGLVAAGVLTFLGILILIAHKPKCSRHSKTFIVQEWNPTPRAQLLSMRRLDLDH</sequence>
<gene>
    <name evidence="9" type="ORF">HHUSO_G31348</name>
</gene>
<keyword evidence="3 7" id="KW-0813">Transport</keyword>
<organism evidence="9 10">
    <name type="scientific">Huso huso</name>
    <name type="common">Beluga</name>
    <name type="synonym">Acipenser huso</name>
    <dbReference type="NCBI Taxonomy" id="61971"/>
    <lineage>
        <taxon>Eukaryota</taxon>
        <taxon>Metazoa</taxon>
        <taxon>Chordata</taxon>
        <taxon>Craniata</taxon>
        <taxon>Vertebrata</taxon>
        <taxon>Euteleostomi</taxon>
        <taxon>Actinopterygii</taxon>
        <taxon>Chondrostei</taxon>
        <taxon>Acipenseriformes</taxon>
        <taxon>Acipenseridae</taxon>
        <taxon>Huso</taxon>
    </lineage>
</organism>
<feature type="transmembrane region" description="Helical" evidence="7">
    <location>
        <begin position="73"/>
        <end position="92"/>
    </location>
</feature>
<evidence type="ECO:0000313" key="9">
    <source>
        <dbReference type="EMBL" id="KAK6469813.1"/>
    </source>
</evidence>
<name>A0ABR0YBM6_HUSHU</name>
<comment type="subcellular location">
    <subcellularLocation>
        <location evidence="1">Membrane</location>
        <topology evidence="1">Single-pass membrane protein</topology>
    </subcellularLocation>
</comment>
<dbReference type="Pfam" id="PF02038">
    <property type="entry name" value="ATP1G1_PLM_MAT8"/>
    <property type="match status" value="1"/>
</dbReference>
<comment type="similarity">
    <text evidence="2 7">Belongs to the FXYD family.</text>
</comment>
<comment type="caution">
    <text evidence="9">The sequence shown here is derived from an EMBL/GenBank/DDBJ whole genome shotgun (WGS) entry which is preliminary data.</text>
</comment>